<dbReference type="InterPro" id="IPR014832">
    <property type="entry name" value="TnsA_C"/>
</dbReference>
<dbReference type="InterPro" id="IPR011335">
    <property type="entry name" value="Restrct_endonuc-II-like"/>
</dbReference>
<sequence>MAKRKRATTRSSIIRKIKEKRGQGQGIHYKPWLTIHDVPSIGLASRIKGWKTGRIHHLFSEHLETAYFYMCEWSQSTTDIREQFPLLPLEKTLHIAETLGIRHPKDPNTREPIVMTTDFMLTVKTEQGMEYWAHTVKPKSKLTKRTLEKFEIERRFFADEGVKWRLITEDDIQYNLVKNVMWIHSARRLIGMNHLNENIINEIEEELFVAFMNRVKPCAKVAAECDRKFGLPIGSCLFILRHLLANKRWLVDMNIRINPALEPIQISWANNNILGAVMKNNEQRAGN</sequence>
<dbReference type="Gene3D" id="1.10.10.10">
    <property type="entry name" value="Winged helix-like DNA-binding domain superfamily/Winged helix DNA-binding domain"/>
    <property type="match status" value="1"/>
</dbReference>
<dbReference type="GO" id="GO:0004519">
    <property type="term" value="F:endonuclease activity"/>
    <property type="evidence" value="ECO:0007669"/>
    <property type="project" value="UniProtKB-KW"/>
</dbReference>
<dbReference type="Proteomes" id="UP001139534">
    <property type="component" value="Unassembled WGS sequence"/>
</dbReference>
<dbReference type="InterPro" id="IPR036388">
    <property type="entry name" value="WH-like_DNA-bd_sf"/>
</dbReference>
<keyword evidence="3" id="KW-0378">Hydrolase</keyword>
<comment type="caution">
    <text evidence="3">The sequence shown here is derived from an EMBL/GenBank/DDBJ whole genome shotgun (WGS) entry which is preliminary data.</text>
</comment>
<reference evidence="3" key="1">
    <citation type="submission" date="2022-04" db="EMBL/GenBank/DDBJ databases">
        <authorList>
            <person name="Seo M.-J."/>
        </authorList>
    </citation>
    <scope>NUCLEOTIDE SEQUENCE</scope>
    <source>
        <strain evidence="3">MBLB2552</strain>
    </source>
</reference>
<evidence type="ECO:0000259" key="1">
    <source>
        <dbReference type="Pfam" id="PF08721"/>
    </source>
</evidence>
<keyword evidence="3" id="KW-0255">Endonuclease</keyword>
<proteinExistence type="predicted"/>
<accession>A0A9X1XY46</accession>
<dbReference type="AlphaFoldDB" id="A0A9X1XY46"/>
<organism evidence="3 4">
    <name type="scientific">Paenibacillus mellifer</name>
    <dbReference type="NCBI Taxonomy" id="2937794"/>
    <lineage>
        <taxon>Bacteria</taxon>
        <taxon>Bacillati</taxon>
        <taxon>Bacillota</taxon>
        <taxon>Bacilli</taxon>
        <taxon>Bacillales</taxon>
        <taxon>Paenibacillaceae</taxon>
        <taxon>Paenibacillus</taxon>
    </lineage>
</organism>
<name>A0A9X1XY46_9BACL</name>
<evidence type="ECO:0000313" key="4">
    <source>
        <dbReference type="Proteomes" id="UP001139534"/>
    </source>
</evidence>
<protein>
    <submittedName>
        <fullName evidence="3">TnsA endonuclease N-terminal domain-containing protein</fullName>
    </submittedName>
</protein>
<evidence type="ECO:0000259" key="2">
    <source>
        <dbReference type="Pfam" id="PF08722"/>
    </source>
</evidence>
<dbReference type="SUPFAM" id="SSF52980">
    <property type="entry name" value="Restriction endonuclease-like"/>
    <property type="match status" value="1"/>
</dbReference>
<dbReference type="RefSeq" id="WP_248551231.1">
    <property type="nucleotide sequence ID" value="NZ_JALPRK010000005.1"/>
</dbReference>
<keyword evidence="3" id="KW-0540">Nuclease</keyword>
<dbReference type="GO" id="GO:0003676">
    <property type="term" value="F:nucleic acid binding"/>
    <property type="evidence" value="ECO:0007669"/>
    <property type="project" value="InterPro"/>
</dbReference>
<dbReference type="Pfam" id="PF08721">
    <property type="entry name" value="Tn7_Tnp_TnsA_C"/>
    <property type="match status" value="1"/>
</dbReference>
<evidence type="ECO:0000313" key="3">
    <source>
        <dbReference type="EMBL" id="MCK8487018.1"/>
    </source>
</evidence>
<dbReference type="Gene3D" id="3.40.1350.10">
    <property type="match status" value="1"/>
</dbReference>
<gene>
    <name evidence="3" type="ORF">M0651_07540</name>
</gene>
<keyword evidence="4" id="KW-1185">Reference proteome</keyword>
<feature type="domain" description="TnsA endonuclease N-terminal" evidence="2">
    <location>
        <begin position="75"/>
        <end position="169"/>
    </location>
</feature>
<dbReference type="EMBL" id="JALPRK010000005">
    <property type="protein sequence ID" value="MCK8487018.1"/>
    <property type="molecule type" value="Genomic_DNA"/>
</dbReference>
<dbReference type="CDD" id="cd22362">
    <property type="entry name" value="TnsA_endonuclease-like"/>
    <property type="match status" value="1"/>
</dbReference>
<dbReference type="Pfam" id="PF08722">
    <property type="entry name" value="Tn7_TnsA-like_N"/>
    <property type="match status" value="1"/>
</dbReference>
<feature type="domain" description="TnsA endonuclease C-terminal" evidence="1">
    <location>
        <begin position="171"/>
        <end position="253"/>
    </location>
</feature>
<dbReference type="InterPro" id="IPR011856">
    <property type="entry name" value="tRNA_endonuc-like_dom_sf"/>
</dbReference>
<dbReference type="InterPro" id="IPR014833">
    <property type="entry name" value="TnsA_N"/>
</dbReference>